<comment type="caution">
    <text evidence="1">The sequence shown here is derived from an EMBL/GenBank/DDBJ whole genome shotgun (WGS) entry which is preliminary data.</text>
</comment>
<reference evidence="1" key="1">
    <citation type="submission" date="2020-07" db="EMBL/GenBank/DDBJ databases">
        <title>Multicomponent nature underlies the extraordinary mechanical properties of spider dragline silk.</title>
        <authorList>
            <person name="Kono N."/>
            <person name="Nakamura H."/>
            <person name="Mori M."/>
            <person name="Yoshida Y."/>
            <person name="Ohtoshi R."/>
            <person name="Malay A.D."/>
            <person name="Moran D.A.P."/>
            <person name="Tomita M."/>
            <person name="Numata K."/>
            <person name="Arakawa K."/>
        </authorList>
    </citation>
    <scope>NUCLEOTIDE SEQUENCE</scope>
</reference>
<accession>A0A8X6LVH0</accession>
<dbReference type="EMBL" id="BMAO01028121">
    <property type="protein sequence ID" value="GFR22167.1"/>
    <property type="molecule type" value="Genomic_DNA"/>
</dbReference>
<proteinExistence type="predicted"/>
<dbReference type="Proteomes" id="UP000887116">
    <property type="component" value="Unassembled WGS sequence"/>
</dbReference>
<protein>
    <submittedName>
        <fullName evidence="1">Uncharacterized protein</fullName>
    </submittedName>
</protein>
<name>A0A8X6LVH0_TRICU</name>
<gene>
    <name evidence="1" type="ORF">TNCT_219551</name>
</gene>
<organism evidence="1 2">
    <name type="scientific">Trichonephila clavata</name>
    <name type="common">Joro spider</name>
    <name type="synonym">Nephila clavata</name>
    <dbReference type="NCBI Taxonomy" id="2740835"/>
    <lineage>
        <taxon>Eukaryota</taxon>
        <taxon>Metazoa</taxon>
        <taxon>Ecdysozoa</taxon>
        <taxon>Arthropoda</taxon>
        <taxon>Chelicerata</taxon>
        <taxon>Arachnida</taxon>
        <taxon>Araneae</taxon>
        <taxon>Araneomorphae</taxon>
        <taxon>Entelegynae</taxon>
        <taxon>Araneoidea</taxon>
        <taxon>Nephilidae</taxon>
        <taxon>Trichonephila</taxon>
    </lineage>
</organism>
<sequence>MKVRLKESIQCQFCKSSLVSKPKRVASFDLCSNQELRRDSLQLERTAECAFACWNSGNGVKAQGERLNGNPESMIHLL</sequence>
<evidence type="ECO:0000313" key="1">
    <source>
        <dbReference type="EMBL" id="GFR22167.1"/>
    </source>
</evidence>
<keyword evidence="2" id="KW-1185">Reference proteome</keyword>
<evidence type="ECO:0000313" key="2">
    <source>
        <dbReference type="Proteomes" id="UP000887116"/>
    </source>
</evidence>
<dbReference type="AlphaFoldDB" id="A0A8X6LVH0"/>